<dbReference type="Pfam" id="PF09286">
    <property type="entry name" value="Pro-kuma_activ"/>
    <property type="match status" value="1"/>
</dbReference>
<dbReference type="SUPFAM" id="SSF54897">
    <property type="entry name" value="Protease propeptides/inhibitors"/>
    <property type="match status" value="1"/>
</dbReference>
<dbReference type="GO" id="GO:0006508">
    <property type="term" value="P:proteolysis"/>
    <property type="evidence" value="ECO:0007669"/>
    <property type="project" value="UniProtKB-KW"/>
</dbReference>
<feature type="binding site" evidence="8">
    <location>
        <position position="557"/>
    </location>
    <ligand>
        <name>Ca(2+)</name>
        <dbReference type="ChEBI" id="CHEBI:29108"/>
    </ligand>
</feature>
<feature type="binding site" evidence="8">
    <location>
        <position position="537"/>
    </location>
    <ligand>
        <name>Ca(2+)</name>
        <dbReference type="ChEBI" id="CHEBI:29108"/>
    </ligand>
</feature>
<dbReference type="InterPro" id="IPR050819">
    <property type="entry name" value="Tripeptidyl-peptidase_I"/>
</dbReference>
<evidence type="ECO:0000256" key="2">
    <source>
        <dbReference type="ARBA" id="ARBA00022670"/>
    </source>
</evidence>
<evidence type="ECO:0000256" key="8">
    <source>
        <dbReference type="PROSITE-ProRule" id="PRU01032"/>
    </source>
</evidence>
<sequence length="575" mass="62949">MHIKHSWNAVPNNWVSLGRPPSGTTIDLYIALKPHRENALINALYEVSEPGHPRYRAHLTKEQVAGLVAPRPQTLELVNSWLEHHGISSSSVSMTHGGNTLKLKGMSLTQANTLLGASYQVYRHVERGETIVRTVGYSLPRALHWHVLTVAPTTSFVSPRAQWQTPRNHSSGETVGLVKSASGEPATMFSSREEVDYVTPPFLRWLYDTVAYTPNAMGENVLGVVGFLGDYPSPADLWAFMHKYCEADDATYEVVTINGGGYDPTHPHEEANMDIQYAEAMAYPTPHIFYSTGRGRSGTDDWFITWLEYILDQGNIPQTISISYSNEERNASREYALYVCDMFARLGALGVSVLVSSGNEGIGKGSCVNRDGMVRFLPRFPATCPYVTVVGGTTEYQPEVAAVFSGGGFSEHFERPPYQRQAVLTFLEDLGNLYQGLYNASGRGVPDIAAQAVKFRFFHNGQEKMDSGTSAATPVCPSPPTSDLGRPSLSVQLTANPQVVAGIISLLNDWLIMTGQDPLGFLNPWLYGRGRAALNDITEGSNPGCGTDGFSAIVGWDPVTGLGTPSFRKMLEQLF</sequence>
<dbReference type="SMART" id="SM00944">
    <property type="entry name" value="Pro-kuma_activ"/>
    <property type="match status" value="1"/>
</dbReference>
<dbReference type="SUPFAM" id="SSF52743">
    <property type="entry name" value="Subtilisin-like"/>
    <property type="match status" value="1"/>
</dbReference>
<proteinExistence type="predicted"/>
<evidence type="ECO:0000313" key="10">
    <source>
        <dbReference type="EMBL" id="KAH8985670.1"/>
    </source>
</evidence>
<comment type="cofactor">
    <cofactor evidence="8">
        <name>Ca(2+)</name>
        <dbReference type="ChEBI" id="CHEBI:29108"/>
    </cofactor>
    <text evidence="8">Binds 1 Ca(2+) ion per subunit.</text>
</comment>
<keyword evidence="3 8" id="KW-0479">Metal-binding</keyword>
<keyword evidence="7" id="KW-0865">Zymogen</keyword>
<dbReference type="PANTHER" id="PTHR14218:SF39">
    <property type="entry name" value="PEPTIDASE S53 DOMAIN-CONTAINING PROTEIN"/>
    <property type="match status" value="1"/>
</dbReference>
<keyword evidence="4" id="KW-0378">Hydrolase</keyword>
<feature type="domain" description="Peptidase S53" evidence="9">
    <location>
        <begin position="197"/>
        <end position="575"/>
    </location>
</feature>
<feature type="binding site" evidence="8">
    <location>
        <position position="536"/>
    </location>
    <ligand>
        <name>Ca(2+)</name>
        <dbReference type="ChEBI" id="CHEBI:29108"/>
    </ligand>
</feature>
<dbReference type="InterPro" id="IPR036852">
    <property type="entry name" value="Peptidase_S8/S53_dom_sf"/>
</dbReference>
<dbReference type="InterPro" id="IPR015366">
    <property type="entry name" value="S53_propep"/>
</dbReference>
<keyword evidence="11" id="KW-1185">Reference proteome</keyword>
<reference evidence="10" key="1">
    <citation type="submission" date="2022-01" db="EMBL/GenBank/DDBJ databases">
        <title>Comparative genomics reveals a dynamic genome evolution in the ectomycorrhizal milk-cap (Lactarius) mushrooms.</title>
        <authorList>
            <consortium name="DOE Joint Genome Institute"/>
            <person name="Lebreton A."/>
            <person name="Tang N."/>
            <person name="Kuo A."/>
            <person name="LaButti K."/>
            <person name="Drula E."/>
            <person name="Barry K."/>
            <person name="Clum A."/>
            <person name="Lipzen A."/>
            <person name="Mousain D."/>
            <person name="Ng V."/>
            <person name="Wang R."/>
            <person name="Wang X."/>
            <person name="Dai Y."/>
            <person name="Henrissat B."/>
            <person name="Grigoriev I.V."/>
            <person name="Guerin-Laguette A."/>
            <person name="Yu F."/>
            <person name="Martin F.M."/>
        </authorList>
    </citation>
    <scope>NUCLEOTIDE SEQUENCE</scope>
    <source>
        <strain evidence="10">QP</strain>
    </source>
</reference>
<keyword evidence="5" id="KW-0720">Serine protease</keyword>
<name>A0AAD4QAW9_9AGAM</name>
<dbReference type="EMBL" id="JAKELL010000061">
    <property type="protein sequence ID" value="KAH8985670.1"/>
    <property type="molecule type" value="Genomic_DNA"/>
</dbReference>
<evidence type="ECO:0000256" key="1">
    <source>
        <dbReference type="ARBA" id="ARBA00004239"/>
    </source>
</evidence>
<dbReference type="CDD" id="cd04056">
    <property type="entry name" value="Peptidases_S53"/>
    <property type="match status" value="1"/>
</dbReference>
<comment type="caution">
    <text evidence="10">The sequence shown here is derived from an EMBL/GenBank/DDBJ whole genome shotgun (WGS) entry which is preliminary data.</text>
</comment>
<evidence type="ECO:0000259" key="9">
    <source>
        <dbReference type="PROSITE" id="PS51695"/>
    </source>
</evidence>
<evidence type="ECO:0000256" key="4">
    <source>
        <dbReference type="ARBA" id="ARBA00022801"/>
    </source>
</evidence>
<evidence type="ECO:0000256" key="7">
    <source>
        <dbReference type="ARBA" id="ARBA00023145"/>
    </source>
</evidence>
<dbReference type="GO" id="GO:0004252">
    <property type="term" value="F:serine-type endopeptidase activity"/>
    <property type="evidence" value="ECO:0007669"/>
    <property type="project" value="InterPro"/>
</dbReference>
<gene>
    <name evidence="10" type="ORF">EDB92DRAFT_2026968</name>
</gene>
<dbReference type="CDD" id="cd11377">
    <property type="entry name" value="Pro-peptidase_S53"/>
    <property type="match status" value="1"/>
</dbReference>
<evidence type="ECO:0000256" key="6">
    <source>
        <dbReference type="ARBA" id="ARBA00022837"/>
    </source>
</evidence>
<dbReference type="Gene3D" id="3.40.50.200">
    <property type="entry name" value="Peptidase S8/S53 domain"/>
    <property type="match status" value="2"/>
</dbReference>
<evidence type="ECO:0000256" key="3">
    <source>
        <dbReference type="ARBA" id="ARBA00022723"/>
    </source>
</evidence>
<keyword evidence="2" id="KW-0645">Protease</keyword>
<dbReference type="AlphaFoldDB" id="A0AAD4QAW9"/>
<evidence type="ECO:0000256" key="5">
    <source>
        <dbReference type="ARBA" id="ARBA00022825"/>
    </source>
</evidence>
<organism evidence="10 11">
    <name type="scientific">Lactarius akahatsu</name>
    <dbReference type="NCBI Taxonomy" id="416441"/>
    <lineage>
        <taxon>Eukaryota</taxon>
        <taxon>Fungi</taxon>
        <taxon>Dikarya</taxon>
        <taxon>Basidiomycota</taxon>
        <taxon>Agaricomycotina</taxon>
        <taxon>Agaricomycetes</taxon>
        <taxon>Russulales</taxon>
        <taxon>Russulaceae</taxon>
        <taxon>Lactarius</taxon>
    </lineage>
</organism>
<comment type="caution">
    <text evidence="8">Lacks conserved residue(s) required for the propagation of feature annotation.</text>
</comment>
<protein>
    <submittedName>
        <fullName evidence="10">Subtilisin-like protein</fullName>
    </submittedName>
</protein>
<dbReference type="GO" id="GO:0046872">
    <property type="term" value="F:metal ion binding"/>
    <property type="evidence" value="ECO:0007669"/>
    <property type="project" value="UniProtKB-UniRule"/>
</dbReference>
<dbReference type="Proteomes" id="UP001201163">
    <property type="component" value="Unassembled WGS sequence"/>
</dbReference>
<accession>A0AAD4QAW9</accession>
<dbReference type="GO" id="GO:0008240">
    <property type="term" value="F:tripeptidyl-peptidase activity"/>
    <property type="evidence" value="ECO:0007669"/>
    <property type="project" value="UniProtKB-EC"/>
</dbReference>
<evidence type="ECO:0000313" key="11">
    <source>
        <dbReference type="Proteomes" id="UP001201163"/>
    </source>
</evidence>
<dbReference type="InterPro" id="IPR030400">
    <property type="entry name" value="Sedolisin_dom"/>
</dbReference>
<dbReference type="PANTHER" id="PTHR14218">
    <property type="entry name" value="PROTEASE S8 TRIPEPTIDYL PEPTIDASE I CLN2"/>
    <property type="match status" value="1"/>
</dbReference>
<comment type="subcellular location">
    <subcellularLocation>
        <location evidence="1">Secreted</location>
        <location evidence="1">Extracellular space</location>
    </subcellularLocation>
</comment>
<dbReference type="GO" id="GO:0005576">
    <property type="term" value="C:extracellular region"/>
    <property type="evidence" value="ECO:0007669"/>
    <property type="project" value="UniProtKB-SubCell"/>
</dbReference>
<dbReference type="PROSITE" id="PS51695">
    <property type="entry name" value="SEDOLISIN"/>
    <property type="match status" value="1"/>
</dbReference>
<keyword evidence="6 8" id="KW-0106">Calcium</keyword>
<feature type="binding site" evidence="8">
    <location>
        <position position="555"/>
    </location>
    <ligand>
        <name>Ca(2+)</name>
        <dbReference type="ChEBI" id="CHEBI:29108"/>
    </ligand>
</feature>